<accession>A0A3R7FV47</accession>
<proteinExistence type="predicted"/>
<organism evidence="1 2">
    <name type="scientific">Streptomyces xinghaiensis</name>
    <dbReference type="NCBI Taxonomy" id="1038928"/>
    <lineage>
        <taxon>Bacteria</taxon>
        <taxon>Bacillati</taxon>
        <taxon>Actinomycetota</taxon>
        <taxon>Actinomycetes</taxon>
        <taxon>Kitasatosporales</taxon>
        <taxon>Streptomycetaceae</taxon>
        <taxon>Streptomyces</taxon>
    </lineage>
</organism>
<dbReference type="Proteomes" id="UP000028058">
    <property type="component" value="Unassembled WGS sequence"/>
</dbReference>
<evidence type="ECO:0000313" key="2">
    <source>
        <dbReference type="Proteomes" id="UP000028058"/>
    </source>
</evidence>
<dbReference type="AlphaFoldDB" id="A0A3R7FV47"/>
<name>A0A3R7FV47_9ACTN</name>
<gene>
    <name evidence="1" type="ORF">SFRA_014915</name>
</gene>
<comment type="caution">
    <text evidence="1">The sequence shown here is derived from an EMBL/GenBank/DDBJ whole genome shotgun (WGS) entry which is preliminary data.</text>
</comment>
<protein>
    <submittedName>
        <fullName evidence="1">Uncharacterized protein</fullName>
    </submittedName>
</protein>
<keyword evidence="2" id="KW-1185">Reference proteome</keyword>
<reference evidence="1 2" key="1">
    <citation type="journal article" date="2014" name="Genome Announc.">
        <title>Draft Genome Sequence of Streptomyces fradiae ATCC 19609, a Strain Highly Sensitive to Antibiotics.</title>
        <authorList>
            <person name="Bekker O.B."/>
            <person name="Klimina K.M."/>
            <person name="Vatlin A.A."/>
            <person name="Zakharevich N.V."/>
            <person name="Kasianov A.S."/>
            <person name="Danilenko V.N."/>
        </authorList>
    </citation>
    <scope>NUCLEOTIDE SEQUENCE [LARGE SCALE GENOMIC DNA]</scope>
    <source>
        <strain evidence="1 2">ATCC 19609</strain>
    </source>
</reference>
<sequence length="176" mass="18667">MSAEAGKALQVIMGYAQFEPSNEKTTVAAAARELGRTDNTQVNAIGDICRIYPPTDAPFKQLRVSWHLTGSAPEDISAGRFTLLPMGEQAGTAPDVAFVTFACHDGHELTGPMRRHITITVEPGGKPTEPEGDTKELEALKDAYATVAHSFSLAMAKELGCEDNGGLKAKPSLTPA</sequence>
<evidence type="ECO:0000313" key="1">
    <source>
        <dbReference type="EMBL" id="RKM95519.1"/>
    </source>
</evidence>
<dbReference type="OrthoDB" id="4219324at2"/>
<dbReference type="EMBL" id="JNAD02000006">
    <property type="protein sequence ID" value="RKM95519.1"/>
    <property type="molecule type" value="Genomic_DNA"/>
</dbReference>